<protein>
    <recommendedName>
        <fullName evidence="2">Ricin B lectin domain-containing protein</fullName>
    </recommendedName>
</protein>
<name>A0A0B5HTE4_9ACTN</name>
<sequence length="171" mass="17015">MSEAGHRGSWTSVAETSATGGVTPLSPTVTLVNAASGTCVDLPDGATIAGTEPTLYTCRGGTDQRWTFTAAGALTGKDGVRLDGSGTTVTARPCNDSAGQKWQLDAQSSGPHGGRRLALVGAGTANGTKLALATCAASAAALAPHALIPPPPPPGPPSAEFHCRRPSDAKT</sequence>
<dbReference type="SMART" id="SM00458">
    <property type="entry name" value="RICIN"/>
    <property type="match status" value="1"/>
</dbReference>
<dbReference type="Gene3D" id="2.80.10.50">
    <property type="match status" value="1"/>
</dbReference>
<dbReference type="InterPro" id="IPR035992">
    <property type="entry name" value="Ricin_B-like_lectins"/>
</dbReference>
<feature type="compositionally biased region" description="Pro residues" evidence="1">
    <location>
        <begin position="147"/>
        <end position="157"/>
    </location>
</feature>
<accession>A0A0B5HTE4</accession>
<dbReference type="RefSeq" id="WP_041127806.1">
    <property type="nucleotide sequence ID" value="NZ_CP010407.1"/>
</dbReference>
<reference evidence="3 4" key="1">
    <citation type="submission" date="2014-12" db="EMBL/GenBank/DDBJ databases">
        <title>Complete genome sequence of Streptomyces vietnamensis strain GIMV4.0001, a genetic manipulable producer of the benzoisochromanequinone antibiotic granaticin.</title>
        <authorList>
            <person name="Deng M.R."/>
            <person name="Guo J."/>
            <person name="Ma L.Y."/>
            <person name="Feng G.D."/>
            <person name="Mo C.Y."/>
            <person name="Zhu H.H."/>
        </authorList>
    </citation>
    <scope>NUCLEOTIDE SEQUENCE [LARGE SCALE GENOMIC DNA]</scope>
    <source>
        <strain evidence="4">GIMV4.0001</strain>
    </source>
</reference>
<dbReference type="STRING" id="362257.SVTN_03890"/>
<feature type="compositionally biased region" description="Basic and acidic residues" evidence="1">
    <location>
        <begin position="161"/>
        <end position="171"/>
    </location>
</feature>
<dbReference type="KEGG" id="svt:SVTN_03890"/>
<dbReference type="AlphaFoldDB" id="A0A0B5HTE4"/>
<gene>
    <name evidence="3" type="ORF">SVTN_03890</name>
</gene>
<dbReference type="PROSITE" id="PS50231">
    <property type="entry name" value="RICIN_B_LECTIN"/>
    <property type="match status" value="1"/>
</dbReference>
<dbReference type="EMBL" id="CP010407">
    <property type="protein sequence ID" value="AJF63721.1"/>
    <property type="molecule type" value="Genomic_DNA"/>
</dbReference>
<dbReference type="Pfam" id="PF00652">
    <property type="entry name" value="Ricin_B_lectin"/>
    <property type="match status" value="1"/>
</dbReference>
<keyword evidence="4" id="KW-1185">Reference proteome</keyword>
<organism evidence="3 4">
    <name type="scientific">Streptomyces vietnamensis</name>
    <dbReference type="NCBI Taxonomy" id="362257"/>
    <lineage>
        <taxon>Bacteria</taxon>
        <taxon>Bacillati</taxon>
        <taxon>Actinomycetota</taxon>
        <taxon>Actinomycetes</taxon>
        <taxon>Kitasatosporales</taxon>
        <taxon>Streptomycetaceae</taxon>
        <taxon>Streptomyces</taxon>
    </lineage>
</organism>
<evidence type="ECO:0000259" key="2">
    <source>
        <dbReference type="SMART" id="SM00458"/>
    </source>
</evidence>
<feature type="region of interest" description="Disordered" evidence="1">
    <location>
        <begin position="145"/>
        <end position="171"/>
    </location>
</feature>
<feature type="domain" description="Ricin B lectin" evidence="2">
    <location>
        <begin position="26"/>
        <end position="149"/>
    </location>
</feature>
<feature type="compositionally biased region" description="Polar residues" evidence="1">
    <location>
        <begin position="9"/>
        <end position="25"/>
    </location>
</feature>
<feature type="region of interest" description="Disordered" evidence="1">
    <location>
        <begin position="1"/>
        <end position="25"/>
    </location>
</feature>
<evidence type="ECO:0000256" key="1">
    <source>
        <dbReference type="SAM" id="MobiDB-lite"/>
    </source>
</evidence>
<dbReference type="Proteomes" id="UP000031774">
    <property type="component" value="Chromosome"/>
</dbReference>
<evidence type="ECO:0000313" key="4">
    <source>
        <dbReference type="Proteomes" id="UP000031774"/>
    </source>
</evidence>
<proteinExistence type="predicted"/>
<dbReference type="CDD" id="cd00161">
    <property type="entry name" value="beta-trefoil_Ricin-like"/>
    <property type="match status" value="1"/>
</dbReference>
<dbReference type="SUPFAM" id="SSF50370">
    <property type="entry name" value="Ricin B-like lectins"/>
    <property type="match status" value="1"/>
</dbReference>
<dbReference type="InterPro" id="IPR000772">
    <property type="entry name" value="Ricin_B_lectin"/>
</dbReference>
<dbReference type="HOGENOM" id="CLU_1562055_0_0_11"/>
<evidence type="ECO:0000313" key="3">
    <source>
        <dbReference type="EMBL" id="AJF63721.1"/>
    </source>
</evidence>